<dbReference type="Pfam" id="PF04616">
    <property type="entry name" value="Glyco_hydro_43"/>
    <property type="match status" value="1"/>
</dbReference>
<sequence length="1052" mass="120119">MKNIFSTNQFHLKTISIFLFLCFMGFASYAEKKEAKFNKKKKEIITTTVNDANTPLHLIQPEYPINYHVPNQVEIGTKMETILQYLSKATPAQIINTTNQQIVTDFKDITNDCHLKKGDFRLTSYEWGVTYAAMIRLAQVTDESKYLDYVNERFNFLSDVAPYFGTILTEEGTIDPLMRSVLQPHALDDAGAMCTSMIKSSVFGKPSAKLDTLIGNYIDYIMYHEYRLQDGTFARKRPLHNTVWLDDMFMGIPALLQMGKYKRDDKYISEAIKQIKLFKEKMFVEEDGLFRHGWVEGLNPEPKYYWARANGWALLTLCEALDVLSDKNEDRKWILDLYQKQIAALVQYQSGEGLWHQLINKNDSYLETSASAIYVYAIAHGINQGWLNANVYGSVATLGWNALTEKINAQGQVEGTCVGTGMGFDPAFYYHRPTSSYAAHGYGPMLLAGAEMIELLNHNFPKLNDSAVHFYGQTQPYTEPIFEVGDPRHPPYLKAGSTRKGDNPVVFVIGDSTVKNGRDRGDLGQWGWASFFDHFFDTTKISIENHALGGRSSRTFLTEGLWQNVLEGLKEGDYLFIQFGHNDGGPFNTGRARASIKGAGDESQDYIMEATGGPETVYTFGHYMRHYIKQAKAHGVKVIALSHTPRNNWEDGKIARVTDTYAKWTKQVAEEENVCYIDANDLCATEYEKIGQEATKPYYKDNVHTSYIGAILNGNTIAKAVYILEDCDLKNYMKKDAIDHPTKVAPKPLYRDPVFDGAADPVIIWNKQEQKWFMFYTNRRANLENTQGVDWVHGTPIGIAESEDGGLTWKYKTDAKISYGGKDVTYWAPDVMEYDGTYHMYLTIVPGIFSDWSHPREIIHLTSSNLIDWKFESKINLASNKVIDAEVIKTPNGKWRMYYNNERHNKSIYYAESDDLYHWEDKGLAAAQRRGEGPVVFYWKDRYFMIIDSWRGLTVYSSKNMDNWHLQDEFILAKPGFGTDDEVKGGHADVVVNNGRAYIFYFTHPGRTEGVKEDNYETRRSSIQVGELIFKDNKITCNRNLPVDIKLVNENK</sequence>
<evidence type="ECO:0000256" key="1">
    <source>
        <dbReference type="ARBA" id="ARBA00009865"/>
    </source>
</evidence>
<dbReference type="Gene3D" id="3.40.50.1110">
    <property type="entry name" value="SGNH hydrolase"/>
    <property type="match status" value="1"/>
</dbReference>
<dbReference type="PANTHER" id="PTHR33886">
    <property type="entry name" value="UNSATURATED RHAMNOGALACTURONAN HYDROLASE (EUROFUNG)"/>
    <property type="match status" value="1"/>
</dbReference>
<gene>
    <name evidence="7" type="ORF">OM075_10435</name>
</gene>
<evidence type="ECO:0000256" key="5">
    <source>
        <dbReference type="PIRSR" id="PIRSR606710-2"/>
    </source>
</evidence>
<evidence type="ECO:0000256" key="4">
    <source>
        <dbReference type="PIRSR" id="PIRSR606710-1"/>
    </source>
</evidence>
<dbReference type="InterPro" id="IPR006710">
    <property type="entry name" value="Glyco_hydro_43"/>
</dbReference>
<dbReference type="InterPro" id="IPR037459">
    <property type="entry name" value="RhgT-like"/>
</dbReference>
<dbReference type="GO" id="GO:0016788">
    <property type="term" value="F:hydrolase activity, acting on ester bonds"/>
    <property type="evidence" value="ECO:0007669"/>
    <property type="project" value="UniProtKB-ARBA"/>
</dbReference>
<feature type="domain" description="SGNH hydrolase-type esterase" evidence="6">
    <location>
        <begin position="508"/>
        <end position="687"/>
    </location>
</feature>
<dbReference type="PANTHER" id="PTHR33886:SF8">
    <property type="entry name" value="UNSATURATED RHAMNOGALACTURONAN HYDROLASE (EUROFUNG)"/>
    <property type="match status" value="1"/>
</dbReference>
<dbReference type="Pfam" id="PF13472">
    <property type="entry name" value="Lipase_GDSL_2"/>
    <property type="match status" value="1"/>
</dbReference>
<dbReference type="EMBL" id="JAPDPJ010000020">
    <property type="protein sequence ID" value="MCW3786886.1"/>
    <property type="molecule type" value="Genomic_DNA"/>
</dbReference>
<keyword evidence="3" id="KW-0326">Glycosidase</keyword>
<dbReference type="CDD" id="cd08984">
    <property type="entry name" value="GH43-like"/>
    <property type="match status" value="1"/>
</dbReference>
<accession>A0AAE3SF48</accession>
<dbReference type="Proteomes" id="UP001209229">
    <property type="component" value="Unassembled WGS sequence"/>
</dbReference>
<reference evidence="7" key="1">
    <citation type="submission" date="2022-10" db="EMBL/GenBank/DDBJ databases">
        <authorList>
            <person name="Yu W.X."/>
        </authorList>
    </citation>
    <scope>NUCLEOTIDE SEQUENCE</scope>
    <source>
        <strain evidence="7">AAT</strain>
    </source>
</reference>
<evidence type="ECO:0000313" key="8">
    <source>
        <dbReference type="Proteomes" id="UP001209229"/>
    </source>
</evidence>
<dbReference type="AlphaFoldDB" id="A0AAE3SF48"/>
<dbReference type="GO" id="GO:0005975">
    <property type="term" value="P:carbohydrate metabolic process"/>
    <property type="evidence" value="ECO:0007669"/>
    <property type="project" value="InterPro"/>
</dbReference>
<feature type="active site" description="Proton acceptor" evidence="4">
    <location>
        <position position="760"/>
    </location>
</feature>
<feature type="active site" description="Proton donor" evidence="4">
    <location>
        <position position="932"/>
    </location>
</feature>
<keyword evidence="8" id="KW-1185">Reference proteome</keyword>
<dbReference type="SUPFAM" id="SSF48208">
    <property type="entry name" value="Six-hairpin glycosidases"/>
    <property type="match status" value="1"/>
</dbReference>
<dbReference type="Gene3D" id="2.115.10.20">
    <property type="entry name" value="Glycosyl hydrolase domain, family 43"/>
    <property type="match status" value="1"/>
</dbReference>
<evidence type="ECO:0000256" key="3">
    <source>
        <dbReference type="ARBA" id="ARBA00023295"/>
    </source>
</evidence>
<dbReference type="SUPFAM" id="SSF52266">
    <property type="entry name" value="SGNH hydrolase"/>
    <property type="match status" value="1"/>
</dbReference>
<dbReference type="InterPro" id="IPR008928">
    <property type="entry name" value="6-hairpin_glycosidase_sf"/>
</dbReference>
<dbReference type="Gene3D" id="1.50.10.10">
    <property type="match status" value="1"/>
</dbReference>
<dbReference type="InterPro" id="IPR013830">
    <property type="entry name" value="SGNH_hydro"/>
</dbReference>
<dbReference type="InterPro" id="IPR012341">
    <property type="entry name" value="6hp_glycosidase-like_sf"/>
</dbReference>
<name>A0AAE3SF48_9BACT</name>
<comment type="caution">
    <text evidence="7">The sequence shown here is derived from an EMBL/GenBank/DDBJ whole genome shotgun (WGS) entry which is preliminary data.</text>
</comment>
<dbReference type="RefSeq" id="WP_301190450.1">
    <property type="nucleotide sequence ID" value="NZ_JAPDPJ010000020.1"/>
</dbReference>
<dbReference type="InterPro" id="IPR052043">
    <property type="entry name" value="PolySaccharide_Degr_Enz"/>
</dbReference>
<dbReference type="InterPro" id="IPR023296">
    <property type="entry name" value="Glyco_hydro_beta-prop_sf"/>
</dbReference>
<evidence type="ECO:0000313" key="7">
    <source>
        <dbReference type="EMBL" id="MCW3786886.1"/>
    </source>
</evidence>
<dbReference type="InterPro" id="IPR036514">
    <property type="entry name" value="SGNH_hydro_sf"/>
</dbReference>
<feature type="site" description="Important for catalytic activity, responsible for pKa modulation of the active site Glu and correct orientation of both the proton donor and substrate" evidence="5">
    <location>
        <position position="884"/>
    </location>
</feature>
<evidence type="ECO:0000259" key="6">
    <source>
        <dbReference type="Pfam" id="PF13472"/>
    </source>
</evidence>
<dbReference type="CDD" id="cd01821">
    <property type="entry name" value="Rhamnogalacturan_acetylesterase_like"/>
    <property type="match status" value="1"/>
</dbReference>
<dbReference type="GO" id="GO:0004553">
    <property type="term" value="F:hydrolase activity, hydrolyzing O-glycosyl compounds"/>
    <property type="evidence" value="ECO:0007669"/>
    <property type="project" value="InterPro"/>
</dbReference>
<protein>
    <submittedName>
        <fullName evidence="7">Glycoside hydrolase family 88 protein</fullName>
    </submittedName>
</protein>
<organism evidence="7 8">
    <name type="scientific">Plebeiibacterium sediminum</name>
    <dbReference type="NCBI Taxonomy" id="2992112"/>
    <lineage>
        <taxon>Bacteria</taxon>
        <taxon>Pseudomonadati</taxon>
        <taxon>Bacteroidota</taxon>
        <taxon>Bacteroidia</taxon>
        <taxon>Marinilabiliales</taxon>
        <taxon>Marinilabiliaceae</taxon>
        <taxon>Plebeiibacterium</taxon>
    </lineage>
</organism>
<dbReference type="SUPFAM" id="SSF75005">
    <property type="entry name" value="Arabinanase/levansucrase/invertase"/>
    <property type="match status" value="1"/>
</dbReference>
<proteinExistence type="inferred from homology"/>
<keyword evidence="2 7" id="KW-0378">Hydrolase</keyword>
<evidence type="ECO:0000256" key="2">
    <source>
        <dbReference type="ARBA" id="ARBA00022801"/>
    </source>
</evidence>
<dbReference type="Pfam" id="PF07470">
    <property type="entry name" value="Glyco_hydro_88"/>
    <property type="match status" value="1"/>
</dbReference>
<dbReference type="InterPro" id="IPR010905">
    <property type="entry name" value="Glyco_hydro_88"/>
</dbReference>
<comment type="similarity">
    <text evidence="1">Belongs to the glycosyl hydrolase 43 family.</text>
</comment>